<evidence type="ECO:0000313" key="2">
    <source>
        <dbReference type="EMBL" id="VWB46184.1"/>
    </source>
</evidence>
<dbReference type="Proteomes" id="UP000494172">
    <property type="component" value="Unassembled WGS sequence"/>
</dbReference>
<proteinExistence type="predicted"/>
<evidence type="ECO:0000256" key="1">
    <source>
        <dbReference type="SAM" id="MobiDB-lite"/>
    </source>
</evidence>
<comment type="caution">
    <text evidence="2">The sequence shown here is derived from an EMBL/GenBank/DDBJ whole genome shotgun (WGS) entry which is preliminary data.</text>
</comment>
<name>A0A9Q9SGH2_9BURK</name>
<feature type="compositionally biased region" description="Basic and acidic residues" evidence="1">
    <location>
        <begin position="51"/>
        <end position="71"/>
    </location>
</feature>
<gene>
    <name evidence="2" type="ORF">BAR24066_02079</name>
</gene>
<organism evidence="2 3">
    <name type="scientific">Burkholderia arboris</name>
    <dbReference type="NCBI Taxonomy" id="488730"/>
    <lineage>
        <taxon>Bacteria</taxon>
        <taxon>Pseudomonadati</taxon>
        <taxon>Pseudomonadota</taxon>
        <taxon>Betaproteobacteria</taxon>
        <taxon>Burkholderiales</taxon>
        <taxon>Burkholderiaceae</taxon>
        <taxon>Burkholderia</taxon>
        <taxon>Burkholderia cepacia complex</taxon>
    </lineage>
</organism>
<dbReference type="RefSeq" id="WP_233464174.1">
    <property type="nucleotide sequence ID" value="NZ_CABVPX010000007.1"/>
</dbReference>
<feature type="region of interest" description="Disordered" evidence="1">
    <location>
        <begin position="51"/>
        <end position="80"/>
    </location>
</feature>
<accession>A0A9Q9SGH2</accession>
<dbReference type="AlphaFoldDB" id="A0A9Q9SGH2"/>
<evidence type="ECO:0000313" key="3">
    <source>
        <dbReference type="Proteomes" id="UP000494172"/>
    </source>
</evidence>
<sequence>MSVAWDGITGAGVLGGAQVASRHALADAARDGDWSTMLDRVTQQPGLINATRRDATRHDATRHDTTRHDTTRPGGTSLDAPLHRAACGGAPEGGVTELLRLGAWRVLRDARRERAVDIAAQRGHRHLAGLLTPQPRRFMPGDTLRATQRHFHDTIVGRISRRYIDALRLPELDAQAGQTGFAVPGMYGGFGYALRTDGEASVLVSER</sequence>
<dbReference type="EMBL" id="CABVPX010000007">
    <property type="protein sequence ID" value="VWB46184.1"/>
    <property type="molecule type" value="Genomic_DNA"/>
</dbReference>
<protein>
    <submittedName>
        <fullName evidence="2">Uncharacterized protein</fullName>
    </submittedName>
</protein>
<reference evidence="2 3" key="1">
    <citation type="submission" date="2019-09" db="EMBL/GenBank/DDBJ databases">
        <authorList>
            <person name="Depoorter E."/>
        </authorList>
    </citation>
    <scope>NUCLEOTIDE SEQUENCE [LARGE SCALE GENOMIC DNA]</scope>
    <source>
        <strain evidence="2">LMG 24066</strain>
    </source>
</reference>